<dbReference type="EMBL" id="MU394289">
    <property type="protein sequence ID" value="KAI6090772.1"/>
    <property type="molecule type" value="Genomic_DNA"/>
</dbReference>
<keyword evidence="2" id="KW-1185">Reference proteome</keyword>
<proteinExistence type="predicted"/>
<accession>A0ACC0DDP6</accession>
<evidence type="ECO:0000313" key="2">
    <source>
        <dbReference type="Proteomes" id="UP001497680"/>
    </source>
</evidence>
<reference evidence="1 2" key="1">
    <citation type="journal article" date="2022" name="New Phytol.">
        <title>Ecological generalism drives hyperdiversity of secondary metabolite gene clusters in xylarialean endophytes.</title>
        <authorList>
            <person name="Franco M.E.E."/>
            <person name="Wisecaver J.H."/>
            <person name="Arnold A.E."/>
            <person name="Ju Y.M."/>
            <person name="Slot J.C."/>
            <person name="Ahrendt S."/>
            <person name="Moore L.P."/>
            <person name="Eastman K.E."/>
            <person name="Scott K."/>
            <person name="Konkel Z."/>
            <person name="Mondo S.J."/>
            <person name="Kuo A."/>
            <person name="Hayes R.D."/>
            <person name="Haridas S."/>
            <person name="Andreopoulos B."/>
            <person name="Riley R."/>
            <person name="LaButti K."/>
            <person name="Pangilinan J."/>
            <person name="Lipzen A."/>
            <person name="Amirebrahimi M."/>
            <person name="Yan J."/>
            <person name="Adam C."/>
            <person name="Keymanesh K."/>
            <person name="Ng V."/>
            <person name="Louie K."/>
            <person name="Northen T."/>
            <person name="Drula E."/>
            <person name="Henrissat B."/>
            <person name="Hsieh H.M."/>
            <person name="Youens-Clark K."/>
            <person name="Lutzoni F."/>
            <person name="Miadlikowska J."/>
            <person name="Eastwood D.C."/>
            <person name="Hamelin R.C."/>
            <person name="Grigoriev I.V."/>
            <person name="U'Ren J.M."/>
        </authorList>
    </citation>
    <scope>NUCLEOTIDE SEQUENCE [LARGE SCALE GENOMIC DNA]</scope>
    <source>
        <strain evidence="1 2">ER1909</strain>
    </source>
</reference>
<comment type="caution">
    <text evidence="1">The sequence shown here is derived from an EMBL/GenBank/DDBJ whole genome shotgun (WGS) entry which is preliminary data.</text>
</comment>
<name>A0ACC0DDP6_9PEZI</name>
<sequence>MSIDPAIETRSDAVTASLEPAKNLHVVTDATGIGSRERLESLSIPLVASNPNKPEARGAAMQEHAVKKTGPFALGGNFAGSLLPLPDFQGPED</sequence>
<gene>
    <name evidence="1" type="ORF">F4821DRAFT_255526</name>
</gene>
<dbReference type="Proteomes" id="UP001497680">
    <property type="component" value="Unassembled WGS sequence"/>
</dbReference>
<evidence type="ECO:0000313" key="1">
    <source>
        <dbReference type="EMBL" id="KAI6090772.1"/>
    </source>
</evidence>
<protein>
    <submittedName>
        <fullName evidence="1">Uncharacterized protein</fullName>
    </submittedName>
</protein>
<organism evidence="1 2">
    <name type="scientific">Hypoxylon rubiginosum</name>
    <dbReference type="NCBI Taxonomy" id="110542"/>
    <lineage>
        <taxon>Eukaryota</taxon>
        <taxon>Fungi</taxon>
        <taxon>Dikarya</taxon>
        <taxon>Ascomycota</taxon>
        <taxon>Pezizomycotina</taxon>
        <taxon>Sordariomycetes</taxon>
        <taxon>Xylariomycetidae</taxon>
        <taxon>Xylariales</taxon>
        <taxon>Hypoxylaceae</taxon>
        <taxon>Hypoxylon</taxon>
    </lineage>
</organism>